<dbReference type="EMBL" id="SNWQ01000001">
    <property type="protein sequence ID" value="TDO54517.1"/>
    <property type="molecule type" value="Genomic_DNA"/>
</dbReference>
<evidence type="ECO:0000256" key="1">
    <source>
        <dbReference type="SAM" id="MobiDB-lite"/>
    </source>
</evidence>
<gene>
    <name evidence="3" type="ORF">EV643_101306</name>
</gene>
<dbReference type="Proteomes" id="UP000295388">
    <property type="component" value="Unassembled WGS sequence"/>
</dbReference>
<feature type="transmembrane region" description="Helical" evidence="2">
    <location>
        <begin position="202"/>
        <end position="220"/>
    </location>
</feature>
<dbReference type="OrthoDB" id="3831208at2"/>
<keyword evidence="2" id="KW-0472">Membrane</keyword>
<name>A0A4R6KTX9_9ACTN</name>
<evidence type="ECO:0000256" key="2">
    <source>
        <dbReference type="SAM" id="Phobius"/>
    </source>
</evidence>
<comment type="caution">
    <text evidence="3">The sequence shown here is derived from an EMBL/GenBank/DDBJ whole genome shotgun (WGS) entry which is preliminary data.</text>
</comment>
<evidence type="ECO:0000313" key="3">
    <source>
        <dbReference type="EMBL" id="TDO54517.1"/>
    </source>
</evidence>
<dbReference type="SUPFAM" id="SSF103473">
    <property type="entry name" value="MFS general substrate transporter"/>
    <property type="match status" value="1"/>
</dbReference>
<reference evidence="3 4" key="1">
    <citation type="submission" date="2019-03" db="EMBL/GenBank/DDBJ databases">
        <title>Genomic Encyclopedia of Type Strains, Phase III (KMG-III): the genomes of soil and plant-associated and newly described type strains.</title>
        <authorList>
            <person name="Whitman W."/>
        </authorList>
    </citation>
    <scope>NUCLEOTIDE SEQUENCE [LARGE SCALE GENOMIC DNA]</scope>
    <source>
        <strain evidence="3 4">VKM Ac-2527</strain>
    </source>
</reference>
<keyword evidence="2" id="KW-1133">Transmembrane helix</keyword>
<feature type="compositionally biased region" description="Low complexity" evidence="1">
    <location>
        <begin position="34"/>
        <end position="65"/>
    </location>
</feature>
<feature type="transmembrane region" description="Helical" evidence="2">
    <location>
        <begin position="232"/>
        <end position="265"/>
    </location>
</feature>
<sequence length="276" mass="27942">MTDQPGNPPADDQPRPGDTPPADAQGAARRREPAAGQQPEPAAGHQQEPAAGQQGEPEGPGPYQGVFGSPGQPGPTGPGAPGTNPPPADRPGPYPGAFGQPNAPTNQPGPPFGTFTPGSGSFGPPPSQPGTGYGPPGTPFPQQPSPYAYQPITPAPPKQVTIAATISFGLGGLSVLLGLFSLTSAGEQISEILTGSSGSQGVVVVAILISAVAYILPAIFVRKRRAWARTMLIVVAAIGIAGGLMALPGSILGLAIHATLLILLLQQPTKLWFQHR</sequence>
<feature type="region of interest" description="Disordered" evidence="1">
    <location>
        <begin position="1"/>
        <end position="152"/>
    </location>
</feature>
<dbReference type="InterPro" id="IPR036259">
    <property type="entry name" value="MFS_trans_sf"/>
</dbReference>
<dbReference type="RefSeq" id="WP_133798099.1">
    <property type="nucleotide sequence ID" value="NZ_SNWQ01000001.1"/>
</dbReference>
<organism evidence="3 4">
    <name type="scientific">Kribbella caucasensis</name>
    <dbReference type="NCBI Taxonomy" id="2512215"/>
    <lineage>
        <taxon>Bacteria</taxon>
        <taxon>Bacillati</taxon>
        <taxon>Actinomycetota</taxon>
        <taxon>Actinomycetes</taxon>
        <taxon>Propionibacteriales</taxon>
        <taxon>Kribbellaceae</taxon>
        <taxon>Kribbella</taxon>
    </lineage>
</organism>
<accession>A0A4R6KTX9</accession>
<dbReference type="AlphaFoldDB" id="A0A4R6KTX9"/>
<evidence type="ECO:0000313" key="4">
    <source>
        <dbReference type="Proteomes" id="UP000295388"/>
    </source>
</evidence>
<proteinExistence type="predicted"/>
<keyword evidence="4" id="KW-1185">Reference proteome</keyword>
<keyword evidence="2" id="KW-0812">Transmembrane</keyword>
<protein>
    <submittedName>
        <fullName evidence="3">Uncharacterized protein</fullName>
    </submittedName>
</protein>
<feature type="compositionally biased region" description="Pro residues" evidence="1">
    <location>
        <begin position="72"/>
        <end position="94"/>
    </location>
</feature>
<feature type="transmembrane region" description="Helical" evidence="2">
    <location>
        <begin position="160"/>
        <end position="182"/>
    </location>
</feature>